<reference evidence="1" key="1">
    <citation type="submission" date="2021-10" db="EMBL/GenBank/DDBJ databases">
        <title>Collection of gut derived symbiotic bacterial strains cultured from healthy donors.</title>
        <authorList>
            <person name="Lin H."/>
            <person name="Littmann E."/>
            <person name="Claire K."/>
            <person name="Pamer E."/>
        </authorList>
    </citation>
    <scope>NUCLEOTIDE SEQUENCE</scope>
    <source>
        <strain evidence="1">MSK.22.92</strain>
    </source>
</reference>
<feature type="non-terminal residue" evidence="1">
    <location>
        <position position="62"/>
    </location>
</feature>
<evidence type="ECO:0000313" key="2">
    <source>
        <dbReference type="Proteomes" id="UP001197847"/>
    </source>
</evidence>
<dbReference type="AlphaFoldDB" id="A0AAW4WQY2"/>
<protein>
    <submittedName>
        <fullName evidence="1">Uncharacterized protein</fullName>
    </submittedName>
</protein>
<name>A0AAW4WQY2_9FIRM</name>
<sequence length="62" mass="6901">MIDGRRIYGLHCTLLEDRPVTTRSGKLPPLFSHTTLCEHRPSMLHAVSNPLSLLIAAVFAVF</sequence>
<dbReference type="EMBL" id="JAJFBX010000444">
    <property type="protein sequence ID" value="MCC2749014.1"/>
    <property type="molecule type" value="Genomic_DNA"/>
</dbReference>
<gene>
    <name evidence="1" type="ORF">LK487_18760</name>
</gene>
<accession>A0AAW4WQY2</accession>
<proteinExistence type="predicted"/>
<organism evidence="1 2">
    <name type="scientific">Agathobacter rectalis</name>
    <dbReference type="NCBI Taxonomy" id="39491"/>
    <lineage>
        <taxon>Bacteria</taxon>
        <taxon>Bacillati</taxon>
        <taxon>Bacillota</taxon>
        <taxon>Clostridia</taxon>
        <taxon>Lachnospirales</taxon>
        <taxon>Lachnospiraceae</taxon>
        <taxon>Agathobacter</taxon>
    </lineage>
</organism>
<dbReference type="Proteomes" id="UP001197847">
    <property type="component" value="Unassembled WGS sequence"/>
</dbReference>
<comment type="caution">
    <text evidence="1">The sequence shown here is derived from an EMBL/GenBank/DDBJ whole genome shotgun (WGS) entry which is preliminary data.</text>
</comment>
<evidence type="ECO:0000313" key="1">
    <source>
        <dbReference type="EMBL" id="MCC2749014.1"/>
    </source>
</evidence>